<comment type="catalytic activity">
    <reaction evidence="1">
        <text>alpha-D-galactose 1-phosphate + UDP-alpha-D-glucose = alpha-D-glucose 1-phosphate + UDP-alpha-D-galactose</text>
        <dbReference type="Rhea" id="RHEA:13989"/>
        <dbReference type="ChEBI" id="CHEBI:58336"/>
        <dbReference type="ChEBI" id="CHEBI:58601"/>
        <dbReference type="ChEBI" id="CHEBI:58885"/>
        <dbReference type="ChEBI" id="CHEBI:66914"/>
        <dbReference type="EC" id="2.7.7.12"/>
    </reaction>
</comment>
<name>A0A564SHN0_9FIRM</name>
<dbReference type="InterPro" id="IPR000766">
    <property type="entry name" value="GalP_uridyl_Trfase_II"/>
</dbReference>
<proteinExistence type="predicted"/>
<evidence type="ECO:0000256" key="2">
    <source>
        <dbReference type="ARBA" id="ARBA00004947"/>
    </source>
</evidence>
<dbReference type="GO" id="GO:0008108">
    <property type="term" value="F:UDP-glucose:hexose-1-phosphate uridylyltransferase activity"/>
    <property type="evidence" value="ECO:0007669"/>
    <property type="project" value="UniProtKB-EC"/>
</dbReference>
<evidence type="ECO:0000313" key="4">
    <source>
        <dbReference type="Proteomes" id="UP000358366"/>
    </source>
</evidence>
<dbReference type="AlphaFoldDB" id="A0A564SHN0"/>
<evidence type="ECO:0000313" key="3">
    <source>
        <dbReference type="EMBL" id="VUW94667.1"/>
    </source>
</evidence>
<comment type="pathway">
    <text evidence="2">Carbohydrate metabolism; galactose metabolism.</text>
</comment>
<dbReference type="GO" id="GO:0006012">
    <property type="term" value="P:galactose metabolic process"/>
    <property type="evidence" value="ECO:0007669"/>
    <property type="project" value="InterPro"/>
</dbReference>
<sequence>MGLAVLPARLKKEMAELEQAILNHEDLRQNETMAAHAEWAEGWIPKYKITDSNIHSIIQKEIGIVFAKVLEDAGVYKRTDEGKAAFKRFIESL</sequence>
<organism evidence="3 4">
    <name type="scientific">Dorea formicigenerans</name>
    <dbReference type="NCBI Taxonomy" id="39486"/>
    <lineage>
        <taxon>Bacteria</taxon>
        <taxon>Bacillati</taxon>
        <taxon>Bacillota</taxon>
        <taxon>Clostridia</taxon>
        <taxon>Lachnospirales</taxon>
        <taxon>Lachnospiraceae</taxon>
        <taxon>Dorea</taxon>
    </lineage>
</organism>
<accession>A0A564SHN0</accession>
<keyword evidence="3" id="KW-0808">Transferase</keyword>
<dbReference type="Proteomes" id="UP000358366">
    <property type="component" value="Unassembled WGS sequence"/>
</dbReference>
<dbReference type="PANTHER" id="PTHR39191">
    <property type="entry name" value="GALACTOSE-1-PHOSPHATE URIDYLYLTRANSFERASE"/>
    <property type="match status" value="1"/>
</dbReference>
<dbReference type="EMBL" id="CABHNI010000012">
    <property type="protein sequence ID" value="VUW94667.1"/>
    <property type="molecule type" value="Genomic_DNA"/>
</dbReference>
<reference evidence="3 4" key="1">
    <citation type="submission" date="2019-07" db="EMBL/GenBank/DDBJ databases">
        <authorList>
            <person name="Hibberd C M."/>
            <person name="Gehrig L. J."/>
            <person name="Chang H.-W."/>
            <person name="Venkatesh S."/>
        </authorList>
    </citation>
    <scope>NUCLEOTIDE SEQUENCE [LARGE SCALE GENOMIC DNA]</scope>
    <source>
        <strain evidence="3">Dorea_formicigenerans_SSTS_Bg7063</strain>
    </source>
</reference>
<dbReference type="GO" id="GO:0005737">
    <property type="term" value="C:cytoplasm"/>
    <property type="evidence" value="ECO:0007669"/>
    <property type="project" value="InterPro"/>
</dbReference>
<evidence type="ECO:0000256" key="1">
    <source>
        <dbReference type="ARBA" id="ARBA00001107"/>
    </source>
</evidence>
<protein>
    <submittedName>
        <fullName evidence="3">Galactose-1-phosphate uridylyltransferase</fullName>
    </submittedName>
</protein>
<keyword evidence="3" id="KW-0548">Nucleotidyltransferase</keyword>
<gene>
    <name evidence="3" type="ORF">DFSSTS7063_00001</name>
</gene>
<dbReference type="PANTHER" id="PTHR39191:SF1">
    <property type="entry name" value="DUF4922 DOMAIN-CONTAINING PROTEIN"/>
    <property type="match status" value="1"/>
</dbReference>